<evidence type="ECO:0000313" key="11">
    <source>
        <dbReference type="EMBL" id="CAG6720595.1"/>
    </source>
</evidence>
<evidence type="ECO:0000256" key="7">
    <source>
        <dbReference type="ARBA" id="ARBA00022989"/>
    </source>
</evidence>
<evidence type="ECO:0000256" key="5">
    <source>
        <dbReference type="ARBA" id="ARBA00022692"/>
    </source>
</evidence>
<evidence type="ECO:0000256" key="1">
    <source>
        <dbReference type="ARBA" id="ARBA00004323"/>
    </source>
</evidence>
<protein>
    <recommendedName>
        <fullName evidence="10">Hexosyltransferase</fullName>
        <ecNumber evidence="10">2.4.1.-</ecNumber>
    </recommendedName>
</protein>
<keyword evidence="6" id="KW-0735">Signal-anchor</keyword>
<evidence type="ECO:0000256" key="10">
    <source>
        <dbReference type="RuleBase" id="RU363063"/>
    </source>
</evidence>
<comment type="subcellular location">
    <subcellularLocation>
        <location evidence="1 10">Golgi apparatus membrane</location>
        <topology evidence="1 10">Single-pass type II membrane protein</topology>
    </subcellularLocation>
</comment>
<dbReference type="InterPro" id="IPR002659">
    <property type="entry name" value="Glyco_trans_31"/>
</dbReference>
<organism evidence="11">
    <name type="scientific">Cacopsylla melanoneura</name>
    <dbReference type="NCBI Taxonomy" id="428564"/>
    <lineage>
        <taxon>Eukaryota</taxon>
        <taxon>Metazoa</taxon>
        <taxon>Ecdysozoa</taxon>
        <taxon>Arthropoda</taxon>
        <taxon>Hexapoda</taxon>
        <taxon>Insecta</taxon>
        <taxon>Pterygota</taxon>
        <taxon>Neoptera</taxon>
        <taxon>Paraneoptera</taxon>
        <taxon>Hemiptera</taxon>
        <taxon>Sternorrhyncha</taxon>
        <taxon>Psylloidea</taxon>
        <taxon>Psyllidae</taxon>
        <taxon>Psyllinae</taxon>
        <taxon>Cacopsylla</taxon>
    </lineage>
</organism>
<evidence type="ECO:0000256" key="9">
    <source>
        <dbReference type="ARBA" id="ARBA00023136"/>
    </source>
</evidence>
<evidence type="ECO:0000256" key="2">
    <source>
        <dbReference type="ARBA" id="ARBA00008661"/>
    </source>
</evidence>
<sequence length="121" mass="13657">MFNEDYYPNYLAGCGYLMSNKVAHTLYNVSLQMPLLHHEDVFITGICARAAGITPHHLMGMTNYFADVDICNSWYIVVHRFTPEKLLRLWKPIAQNKCNGTAATNSLRLISAATSVLFSSR</sequence>
<dbReference type="EMBL" id="HBUF01360758">
    <property type="protein sequence ID" value="CAG6720595.1"/>
    <property type="molecule type" value="Transcribed_RNA"/>
</dbReference>
<accession>A0A8D8V7T6</accession>
<dbReference type="GO" id="GO:0000139">
    <property type="term" value="C:Golgi membrane"/>
    <property type="evidence" value="ECO:0007669"/>
    <property type="project" value="UniProtKB-SubCell"/>
</dbReference>
<evidence type="ECO:0000256" key="8">
    <source>
        <dbReference type="ARBA" id="ARBA00023034"/>
    </source>
</evidence>
<evidence type="ECO:0000256" key="3">
    <source>
        <dbReference type="ARBA" id="ARBA00022676"/>
    </source>
</evidence>
<dbReference type="Pfam" id="PF01762">
    <property type="entry name" value="Galactosyl_T"/>
    <property type="match status" value="1"/>
</dbReference>
<evidence type="ECO:0000256" key="6">
    <source>
        <dbReference type="ARBA" id="ARBA00022968"/>
    </source>
</evidence>
<evidence type="ECO:0000256" key="4">
    <source>
        <dbReference type="ARBA" id="ARBA00022679"/>
    </source>
</evidence>
<keyword evidence="5" id="KW-0812">Transmembrane</keyword>
<dbReference type="PANTHER" id="PTHR11214:SF314">
    <property type="entry name" value="HEXOSYLTRANSFERASE"/>
    <property type="match status" value="1"/>
</dbReference>
<keyword evidence="7" id="KW-1133">Transmembrane helix</keyword>
<keyword evidence="4 11" id="KW-0808">Transferase</keyword>
<reference evidence="11" key="1">
    <citation type="submission" date="2021-05" db="EMBL/GenBank/DDBJ databases">
        <authorList>
            <person name="Alioto T."/>
            <person name="Alioto T."/>
            <person name="Gomez Garrido J."/>
        </authorList>
    </citation>
    <scope>NUCLEOTIDE SEQUENCE</scope>
</reference>
<keyword evidence="8 10" id="KW-0333">Golgi apparatus</keyword>
<comment type="similarity">
    <text evidence="2 10">Belongs to the glycosyltransferase 31 family.</text>
</comment>
<proteinExistence type="inferred from homology"/>
<dbReference type="AlphaFoldDB" id="A0A8D8V7T6"/>
<dbReference type="PANTHER" id="PTHR11214">
    <property type="entry name" value="BETA-1,3-N-ACETYLGLUCOSAMINYLTRANSFERASE"/>
    <property type="match status" value="1"/>
</dbReference>
<keyword evidence="3 10" id="KW-0328">Glycosyltransferase</keyword>
<name>A0A8D8V7T6_9HEMI</name>
<dbReference type="GO" id="GO:0016758">
    <property type="term" value="F:hexosyltransferase activity"/>
    <property type="evidence" value="ECO:0007669"/>
    <property type="project" value="InterPro"/>
</dbReference>
<dbReference type="EMBL" id="HBUF01360757">
    <property type="protein sequence ID" value="CAG6720594.1"/>
    <property type="molecule type" value="Transcribed_RNA"/>
</dbReference>
<keyword evidence="9" id="KW-0472">Membrane</keyword>
<dbReference type="EC" id="2.4.1.-" evidence="10"/>
<dbReference type="GO" id="GO:0006493">
    <property type="term" value="P:protein O-linked glycosylation"/>
    <property type="evidence" value="ECO:0007669"/>
    <property type="project" value="TreeGrafter"/>
</dbReference>